<protein>
    <submittedName>
        <fullName evidence="3">Uncharacterized protein</fullName>
    </submittedName>
</protein>
<organism evidence="3 4">
    <name type="scientific">Blastocystis sp. subtype 1 (strain ATCC 50177 / NandII)</name>
    <dbReference type="NCBI Taxonomy" id="478820"/>
    <lineage>
        <taxon>Eukaryota</taxon>
        <taxon>Sar</taxon>
        <taxon>Stramenopiles</taxon>
        <taxon>Bigyra</taxon>
        <taxon>Opalozoa</taxon>
        <taxon>Opalinata</taxon>
        <taxon>Blastocystidae</taxon>
        <taxon>Blastocystis</taxon>
    </lineage>
</organism>
<reference evidence="3 4" key="1">
    <citation type="submission" date="2016-05" db="EMBL/GenBank/DDBJ databases">
        <title>Nuclear genome of Blastocystis sp. subtype 1 NandII.</title>
        <authorList>
            <person name="Gentekaki E."/>
            <person name="Curtis B."/>
            <person name="Stairs C."/>
            <person name="Eme L."/>
            <person name="Herman E."/>
            <person name="Klimes V."/>
            <person name="Arias M.C."/>
            <person name="Elias M."/>
            <person name="Hilliou F."/>
            <person name="Klute M."/>
            <person name="Malik S.-B."/>
            <person name="Pightling A."/>
            <person name="Rachubinski R."/>
            <person name="Salas D."/>
            <person name="Schlacht A."/>
            <person name="Suga H."/>
            <person name="Archibald J."/>
            <person name="Ball S.G."/>
            <person name="Clark G."/>
            <person name="Dacks J."/>
            <person name="Van Der Giezen M."/>
            <person name="Tsaousis A."/>
            <person name="Roger A."/>
        </authorList>
    </citation>
    <scope>NUCLEOTIDE SEQUENCE [LARGE SCALE GENOMIC DNA]</scope>
    <source>
        <strain evidence="4">ATCC 50177 / NandII</strain>
        <strain evidence="3">NandII</strain>
    </source>
</reference>
<gene>
    <name evidence="3" type="ORF">AV274_1653</name>
    <name evidence="2" type="ORF">AV274_6092</name>
</gene>
<sequence length="286" mass="32447">MKRDSSEISAANTLEGKERNIDYTAVKDHAQEKEGDVNPIVPLAPESTLEETKHFNLTSPPQSNPIPSSISEIPVGEDISHVNASMDLNLFDSVSDPVALSFSAKRNHSKKWMDIFPMEFLQYVSGFLSYPSSFTGYPLDAFEKDGYTAFLTVLLSRDRKSQIKRTICFPELTSLMEIVNTYPTRLQQEEPALASPFEERIDAKQMITAYLQNTMAMEDPIQTLATLRSMHIALNEDQSLMLSSLRNSERQEDVLLCFVTELLVNAGYEMYCRQQQLSRESFTQFD</sequence>
<keyword evidence="4" id="KW-1185">Reference proteome</keyword>
<evidence type="ECO:0000256" key="1">
    <source>
        <dbReference type="SAM" id="MobiDB-lite"/>
    </source>
</evidence>
<proteinExistence type="predicted"/>
<dbReference type="EMBL" id="LXWW01000070">
    <property type="protein sequence ID" value="OAO16626.1"/>
    <property type="molecule type" value="Genomic_DNA"/>
</dbReference>
<feature type="region of interest" description="Disordered" evidence="1">
    <location>
        <begin position="1"/>
        <end position="41"/>
    </location>
</feature>
<evidence type="ECO:0000313" key="2">
    <source>
        <dbReference type="EMBL" id="OAO12212.1"/>
    </source>
</evidence>
<dbReference type="Proteomes" id="UP000078348">
    <property type="component" value="Unassembled WGS sequence"/>
</dbReference>
<dbReference type="AlphaFoldDB" id="A0A196SK02"/>
<evidence type="ECO:0000313" key="4">
    <source>
        <dbReference type="Proteomes" id="UP000078348"/>
    </source>
</evidence>
<evidence type="ECO:0000313" key="3">
    <source>
        <dbReference type="EMBL" id="OAO16626.1"/>
    </source>
</evidence>
<name>A0A196SK02_BLAHN</name>
<accession>A0A196SK02</accession>
<comment type="caution">
    <text evidence="3">The sequence shown here is derived from an EMBL/GenBank/DDBJ whole genome shotgun (WGS) entry which is preliminary data.</text>
</comment>
<dbReference type="EMBL" id="LXWW01000558">
    <property type="protein sequence ID" value="OAO12212.1"/>
    <property type="molecule type" value="Genomic_DNA"/>
</dbReference>
<feature type="compositionally biased region" description="Basic and acidic residues" evidence="1">
    <location>
        <begin position="15"/>
        <end position="36"/>
    </location>
</feature>